<keyword evidence="3" id="KW-1185">Reference proteome</keyword>
<keyword evidence="1" id="KW-1133">Transmembrane helix</keyword>
<accession>A0ABP9EVE6</accession>
<dbReference type="EMBL" id="BAABJH010000001">
    <property type="protein sequence ID" value="GAA4886477.1"/>
    <property type="molecule type" value="Genomic_DNA"/>
</dbReference>
<evidence type="ECO:0000256" key="1">
    <source>
        <dbReference type="SAM" id="Phobius"/>
    </source>
</evidence>
<keyword evidence="1" id="KW-0812">Transmembrane</keyword>
<protein>
    <submittedName>
        <fullName evidence="2">Uncharacterized protein</fullName>
    </submittedName>
</protein>
<evidence type="ECO:0000313" key="2">
    <source>
        <dbReference type="EMBL" id="GAA4886477.1"/>
    </source>
</evidence>
<sequence length="78" mass="9308">MHEALNWIATVLLLFLDLQQQKDHVAVYIFFALKTLLILFGFLKACNPYLFYKEIVKLFQRKEIIIKISVDINYLNIF</sequence>
<reference evidence="3" key="1">
    <citation type="journal article" date="2019" name="Int. J. Syst. Evol. Microbiol.">
        <title>The Global Catalogue of Microorganisms (GCM) 10K type strain sequencing project: providing services to taxonomists for standard genome sequencing and annotation.</title>
        <authorList>
            <consortium name="The Broad Institute Genomics Platform"/>
            <consortium name="The Broad Institute Genome Sequencing Center for Infectious Disease"/>
            <person name="Wu L."/>
            <person name="Ma J."/>
        </authorList>
    </citation>
    <scope>NUCLEOTIDE SEQUENCE [LARGE SCALE GENOMIC DNA]</scope>
    <source>
        <strain evidence="3">JCM 18274</strain>
    </source>
</reference>
<proteinExistence type="predicted"/>
<evidence type="ECO:0000313" key="3">
    <source>
        <dbReference type="Proteomes" id="UP001500433"/>
    </source>
</evidence>
<gene>
    <name evidence="2" type="ORF">GCM10023311_07000</name>
</gene>
<name>A0ABP9EVE6_9FLAO</name>
<keyword evidence="1" id="KW-0472">Membrane</keyword>
<comment type="caution">
    <text evidence="2">The sequence shown here is derived from an EMBL/GenBank/DDBJ whole genome shotgun (WGS) entry which is preliminary data.</text>
</comment>
<organism evidence="2 3">
    <name type="scientific">Flaviramulus aquimarinus</name>
    <dbReference type="NCBI Taxonomy" id="1170456"/>
    <lineage>
        <taxon>Bacteria</taxon>
        <taxon>Pseudomonadati</taxon>
        <taxon>Bacteroidota</taxon>
        <taxon>Flavobacteriia</taxon>
        <taxon>Flavobacteriales</taxon>
        <taxon>Flavobacteriaceae</taxon>
        <taxon>Flaviramulus</taxon>
    </lineage>
</organism>
<feature type="transmembrane region" description="Helical" evidence="1">
    <location>
        <begin position="25"/>
        <end position="43"/>
    </location>
</feature>
<dbReference type="Proteomes" id="UP001500433">
    <property type="component" value="Unassembled WGS sequence"/>
</dbReference>